<sequence>MSHKYTKENDLSADFFEQCNDLPDGVVCFVSSGSAPVRPPMRVCPGTRTSVYKRRLFFPASGILSGNGC</sequence>
<gene>
    <name evidence="1" type="ORF">T4E_2328</name>
</gene>
<proteinExistence type="predicted"/>
<dbReference type="EMBL" id="JYDU01000286">
    <property type="protein sequence ID" value="KRX87443.1"/>
    <property type="molecule type" value="Genomic_DNA"/>
</dbReference>
<protein>
    <submittedName>
        <fullName evidence="1">Uncharacterized protein</fullName>
    </submittedName>
</protein>
<reference evidence="1 2" key="1">
    <citation type="submission" date="2015-01" db="EMBL/GenBank/DDBJ databases">
        <title>Evolution of Trichinella species and genotypes.</title>
        <authorList>
            <person name="Korhonen P.K."/>
            <person name="Edoardo P."/>
            <person name="Giuseppe L.R."/>
            <person name="Gasser R.B."/>
        </authorList>
    </citation>
    <scope>NUCLEOTIDE SEQUENCE [LARGE SCALE GENOMIC DNA]</scope>
    <source>
        <strain evidence="1">ISS141</strain>
    </source>
</reference>
<name>A0A0V0XIF8_TRIPS</name>
<organism evidence="1 2">
    <name type="scientific">Trichinella pseudospiralis</name>
    <name type="common">Parasitic roundworm</name>
    <dbReference type="NCBI Taxonomy" id="6337"/>
    <lineage>
        <taxon>Eukaryota</taxon>
        <taxon>Metazoa</taxon>
        <taxon>Ecdysozoa</taxon>
        <taxon>Nematoda</taxon>
        <taxon>Enoplea</taxon>
        <taxon>Dorylaimia</taxon>
        <taxon>Trichinellida</taxon>
        <taxon>Trichinellidae</taxon>
        <taxon>Trichinella</taxon>
    </lineage>
</organism>
<comment type="caution">
    <text evidence="1">The sequence shown here is derived from an EMBL/GenBank/DDBJ whole genome shotgun (WGS) entry which is preliminary data.</text>
</comment>
<dbReference type="Proteomes" id="UP000054815">
    <property type="component" value="Unassembled WGS sequence"/>
</dbReference>
<evidence type="ECO:0000313" key="1">
    <source>
        <dbReference type="EMBL" id="KRX87443.1"/>
    </source>
</evidence>
<evidence type="ECO:0000313" key="2">
    <source>
        <dbReference type="Proteomes" id="UP000054815"/>
    </source>
</evidence>
<accession>A0A0V0XIF8</accession>
<dbReference type="AlphaFoldDB" id="A0A0V0XIF8"/>